<evidence type="ECO:0000313" key="3">
    <source>
        <dbReference type="Proteomes" id="UP000777438"/>
    </source>
</evidence>
<dbReference type="AlphaFoldDB" id="A0A9P8VZ00"/>
<proteinExistence type="predicted"/>
<dbReference type="EMBL" id="JAGPYM010000021">
    <property type="protein sequence ID" value="KAH6884286.1"/>
    <property type="molecule type" value="Genomic_DNA"/>
</dbReference>
<reference evidence="2 3" key="1">
    <citation type="journal article" date="2021" name="Nat. Commun.">
        <title>Genetic determinants of endophytism in the Arabidopsis root mycobiome.</title>
        <authorList>
            <person name="Mesny F."/>
            <person name="Miyauchi S."/>
            <person name="Thiergart T."/>
            <person name="Pickel B."/>
            <person name="Atanasova L."/>
            <person name="Karlsson M."/>
            <person name="Huettel B."/>
            <person name="Barry K.W."/>
            <person name="Haridas S."/>
            <person name="Chen C."/>
            <person name="Bauer D."/>
            <person name="Andreopoulos W."/>
            <person name="Pangilinan J."/>
            <person name="LaButti K."/>
            <person name="Riley R."/>
            <person name="Lipzen A."/>
            <person name="Clum A."/>
            <person name="Drula E."/>
            <person name="Henrissat B."/>
            <person name="Kohler A."/>
            <person name="Grigoriev I.V."/>
            <person name="Martin F.M."/>
            <person name="Hacquard S."/>
        </authorList>
    </citation>
    <scope>NUCLEOTIDE SEQUENCE [LARGE SCALE GENOMIC DNA]</scope>
    <source>
        <strain evidence="2 3">MPI-CAGE-CH-0241</strain>
    </source>
</reference>
<protein>
    <submittedName>
        <fullName evidence="2">Uncharacterized protein</fullName>
    </submittedName>
</protein>
<evidence type="ECO:0000256" key="1">
    <source>
        <dbReference type="SAM" id="MobiDB-lite"/>
    </source>
</evidence>
<gene>
    <name evidence="2" type="ORF">B0T10DRAFT_518379</name>
</gene>
<dbReference type="Proteomes" id="UP000777438">
    <property type="component" value="Unassembled WGS sequence"/>
</dbReference>
<keyword evidence="3" id="KW-1185">Reference proteome</keyword>
<comment type="caution">
    <text evidence="2">The sequence shown here is derived from an EMBL/GenBank/DDBJ whole genome shotgun (WGS) entry which is preliminary data.</text>
</comment>
<organism evidence="2 3">
    <name type="scientific">Thelonectria olida</name>
    <dbReference type="NCBI Taxonomy" id="1576542"/>
    <lineage>
        <taxon>Eukaryota</taxon>
        <taxon>Fungi</taxon>
        <taxon>Dikarya</taxon>
        <taxon>Ascomycota</taxon>
        <taxon>Pezizomycotina</taxon>
        <taxon>Sordariomycetes</taxon>
        <taxon>Hypocreomycetidae</taxon>
        <taxon>Hypocreales</taxon>
        <taxon>Nectriaceae</taxon>
        <taxon>Thelonectria</taxon>
    </lineage>
</organism>
<dbReference type="OrthoDB" id="5101662at2759"/>
<feature type="region of interest" description="Disordered" evidence="1">
    <location>
        <begin position="1"/>
        <end position="33"/>
    </location>
</feature>
<evidence type="ECO:0000313" key="2">
    <source>
        <dbReference type="EMBL" id="KAH6884286.1"/>
    </source>
</evidence>
<sequence length="286" mass="32308">MTGPSSRFRGKDPRGPRPVTPPDPTLTSRPVPRTRVFPLETYGAGASPDILTSVKPLEVLQAEPESAESRNPFMDSIFHLLKEVTHWETVSQREDGYSVRDVTWGFYVSVTSYSDTALEKLPQALHNWVKVTERGCIRGTARPYREEAIKRFKLDVIKDEEALQGASDDRVREEFRAQIRGLQLTDDDYPRLPPPARNTHCFVLDEASIAMLADLEFPEDPEDDYGAFGGKNIKFIDGNWERPKESHSFSTYRGVGYVAITGLAWVYTLLSSGDFMEDWHPLNGTP</sequence>
<name>A0A9P8VZ00_9HYPO</name>
<accession>A0A9P8VZ00</accession>